<dbReference type="CDD" id="cd03671">
    <property type="entry name" value="NUDIX_Ap4A_hydrolase_plant_like"/>
    <property type="match status" value="1"/>
</dbReference>
<name>A0A4R3J690_9PROT</name>
<keyword evidence="3 4" id="KW-0378">Hydrolase</keyword>
<dbReference type="InterPro" id="IPR020476">
    <property type="entry name" value="Nudix_hydrolase"/>
</dbReference>
<evidence type="ECO:0000256" key="3">
    <source>
        <dbReference type="ARBA" id="ARBA00022801"/>
    </source>
</evidence>
<evidence type="ECO:0000313" key="6">
    <source>
        <dbReference type="EMBL" id="TCS60877.1"/>
    </source>
</evidence>
<feature type="short sequence motif" description="Nudix box" evidence="4">
    <location>
        <begin position="48"/>
        <end position="69"/>
    </location>
</feature>
<evidence type="ECO:0000256" key="4">
    <source>
        <dbReference type="HAMAP-Rule" id="MF_00298"/>
    </source>
</evidence>
<dbReference type="PRINTS" id="PR00502">
    <property type="entry name" value="NUDIXFAMILY"/>
</dbReference>
<comment type="cofactor">
    <cofactor evidence="2">
        <name>Mg(2+)</name>
        <dbReference type="ChEBI" id="CHEBI:18420"/>
    </cofactor>
</comment>
<dbReference type="Proteomes" id="UP000295304">
    <property type="component" value="Unassembled WGS sequence"/>
</dbReference>
<organism evidence="6 7">
    <name type="scientific">Varunaivibrio sulfuroxidans</name>
    <dbReference type="NCBI Taxonomy" id="1773489"/>
    <lineage>
        <taxon>Bacteria</taxon>
        <taxon>Pseudomonadati</taxon>
        <taxon>Pseudomonadota</taxon>
        <taxon>Alphaproteobacteria</taxon>
        <taxon>Rhodospirillales</taxon>
        <taxon>Magnetovibrionaceae</taxon>
        <taxon>Varunaivibrio</taxon>
    </lineage>
</organism>
<gene>
    <name evidence="4" type="primary">rppH</name>
    <name evidence="4" type="synonym">nudH</name>
    <name evidence="6" type="ORF">EDD55_10937</name>
</gene>
<accession>A0A4R3J690</accession>
<dbReference type="PROSITE" id="PS51462">
    <property type="entry name" value="NUDIX"/>
    <property type="match status" value="1"/>
</dbReference>
<dbReference type="PROSITE" id="PS00893">
    <property type="entry name" value="NUDIX_BOX"/>
    <property type="match status" value="1"/>
</dbReference>
<protein>
    <recommendedName>
        <fullName evidence="4">RNA pyrophosphohydrolase</fullName>
        <ecNumber evidence="4">3.6.1.-</ecNumber>
    </recommendedName>
    <alternativeName>
        <fullName evidence="4">(Di)nucleoside polyphosphate hydrolase</fullName>
    </alternativeName>
</protein>
<evidence type="ECO:0000256" key="1">
    <source>
        <dbReference type="ARBA" id="ARBA00001936"/>
    </source>
</evidence>
<dbReference type="NCBIfam" id="NF001938">
    <property type="entry name" value="PRK00714.1-5"/>
    <property type="match status" value="1"/>
</dbReference>
<evidence type="ECO:0000256" key="2">
    <source>
        <dbReference type="ARBA" id="ARBA00001946"/>
    </source>
</evidence>
<dbReference type="InterPro" id="IPR020084">
    <property type="entry name" value="NUDIX_hydrolase_CS"/>
</dbReference>
<dbReference type="GO" id="GO:0008893">
    <property type="term" value="F:guanosine-3',5'-bis(diphosphate) 3'-diphosphatase activity"/>
    <property type="evidence" value="ECO:0007669"/>
    <property type="project" value="TreeGrafter"/>
</dbReference>
<comment type="similarity">
    <text evidence="4">Belongs to the Nudix hydrolase family. RppH subfamily.</text>
</comment>
<dbReference type="GO" id="GO:0019693">
    <property type="term" value="P:ribose phosphate metabolic process"/>
    <property type="evidence" value="ECO:0007669"/>
    <property type="project" value="TreeGrafter"/>
</dbReference>
<dbReference type="OrthoDB" id="9816040at2"/>
<dbReference type="GO" id="GO:0006753">
    <property type="term" value="P:nucleoside phosphate metabolic process"/>
    <property type="evidence" value="ECO:0007669"/>
    <property type="project" value="TreeGrafter"/>
</dbReference>
<dbReference type="NCBIfam" id="NF001937">
    <property type="entry name" value="PRK00714.1-4"/>
    <property type="match status" value="1"/>
</dbReference>
<proteinExistence type="inferred from homology"/>
<dbReference type="SUPFAM" id="SSF55811">
    <property type="entry name" value="Nudix"/>
    <property type="match status" value="1"/>
</dbReference>
<feature type="domain" description="Nudix hydrolase" evidence="5">
    <location>
        <begin position="14"/>
        <end position="157"/>
    </location>
</feature>
<keyword evidence="7" id="KW-1185">Reference proteome</keyword>
<dbReference type="InterPro" id="IPR022927">
    <property type="entry name" value="RppH"/>
</dbReference>
<comment type="cofactor">
    <cofactor evidence="1">
        <name>Mn(2+)</name>
        <dbReference type="ChEBI" id="CHEBI:29035"/>
    </cofactor>
</comment>
<dbReference type="EC" id="3.6.1.-" evidence="4"/>
<comment type="cofactor">
    <cofactor evidence="4">
        <name>a divalent metal cation</name>
        <dbReference type="ChEBI" id="CHEBI:60240"/>
    </cofactor>
</comment>
<dbReference type="Pfam" id="PF00293">
    <property type="entry name" value="NUDIX"/>
    <property type="match status" value="1"/>
</dbReference>
<dbReference type="PANTHER" id="PTHR11839:SF22">
    <property type="entry name" value="NUDIX HYDROLASE 26, CHLOROPLASTIC"/>
    <property type="match status" value="1"/>
</dbReference>
<dbReference type="GO" id="GO:0034432">
    <property type="term" value="F:bis(5'-adenosyl)-pentaphosphatase activity"/>
    <property type="evidence" value="ECO:0007669"/>
    <property type="project" value="TreeGrafter"/>
</dbReference>
<dbReference type="NCBIfam" id="NF001936">
    <property type="entry name" value="PRK00714.1-3"/>
    <property type="match status" value="1"/>
</dbReference>
<dbReference type="HAMAP" id="MF_00298">
    <property type="entry name" value="Nudix_RppH"/>
    <property type="match status" value="1"/>
</dbReference>
<dbReference type="AlphaFoldDB" id="A0A4R3J690"/>
<sequence>MNNKSTPSERDPDLYRSGVGAALFNDYGEVFVAKRIDTPSEAWQMPQGGMDRGEAPKDAVMRELKEEIGTDKAEIIAESAEWLYYDIPAELSKTLWKGRYLGQKQKWFALRFTGRAEDIVLDADDHPEFNAWQWTSFARIPDLIVPFKRTLYARIVTMFSHIPGHISSENG</sequence>
<dbReference type="EMBL" id="SLZW01000009">
    <property type="protein sequence ID" value="TCS60877.1"/>
    <property type="molecule type" value="Genomic_DNA"/>
</dbReference>
<dbReference type="PANTHER" id="PTHR11839">
    <property type="entry name" value="UDP/ADP-SUGAR PYROPHOSPHATASE"/>
    <property type="match status" value="1"/>
</dbReference>
<evidence type="ECO:0000259" key="5">
    <source>
        <dbReference type="PROSITE" id="PS51462"/>
    </source>
</evidence>
<reference evidence="6 7" key="1">
    <citation type="submission" date="2019-03" db="EMBL/GenBank/DDBJ databases">
        <title>Genomic Encyclopedia of Type Strains, Phase IV (KMG-IV): sequencing the most valuable type-strain genomes for metagenomic binning, comparative biology and taxonomic classification.</title>
        <authorList>
            <person name="Goeker M."/>
        </authorList>
    </citation>
    <scope>NUCLEOTIDE SEQUENCE [LARGE SCALE GENOMIC DNA]</scope>
    <source>
        <strain evidence="6 7">DSM 101688</strain>
    </source>
</reference>
<dbReference type="InterPro" id="IPR015797">
    <property type="entry name" value="NUDIX_hydrolase-like_dom_sf"/>
</dbReference>
<dbReference type="InterPro" id="IPR000086">
    <property type="entry name" value="NUDIX_hydrolase_dom"/>
</dbReference>
<dbReference type="Gene3D" id="3.90.79.10">
    <property type="entry name" value="Nucleoside Triphosphate Pyrophosphohydrolase"/>
    <property type="match status" value="1"/>
</dbReference>
<evidence type="ECO:0000313" key="7">
    <source>
        <dbReference type="Proteomes" id="UP000295304"/>
    </source>
</evidence>
<comment type="caution">
    <text evidence="6">The sequence shown here is derived from an EMBL/GenBank/DDBJ whole genome shotgun (WGS) entry which is preliminary data.</text>
</comment>
<comment type="function">
    <text evidence="4">Accelerates the degradation of transcripts by removing pyrophosphate from the 5'-end of triphosphorylated RNA, leading to a more labile monophosphorylated state that can stimulate subsequent ribonuclease cleavage.</text>
</comment>